<proteinExistence type="predicted"/>
<organism evidence="1">
    <name type="scientific">Rhizophora mucronata</name>
    <name type="common">Asiatic mangrove</name>
    <dbReference type="NCBI Taxonomy" id="61149"/>
    <lineage>
        <taxon>Eukaryota</taxon>
        <taxon>Viridiplantae</taxon>
        <taxon>Streptophyta</taxon>
        <taxon>Embryophyta</taxon>
        <taxon>Tracheophyta</taxon>
        <taxon>Spermatophyta</taxon>
        <taxon>Magnoliopsida</taxon>
        <taxon>eudicotyledons</taxon>
        <taxon>Gunneridae</taxon>
        <taxon>Pentapetalae</taxon>
        <taxon>rosids</taxon>
        <taxon>fabids</taxon>
        <taxon>Malpighiales</taxon>
        <taxon>Rhizophoraceae</taxon>
        <taxon>Rhizophora</taxon>
    </lineage>
</organism>
<dbReference type="EMBL" id="GGEC01072737">
    <property type="protein sequence ID" value="MBX53221.1"/>
    <property type="molecule type" value="Transcribed_RNA"/>
</dbReference>
<dbReference type="AlphaFoldDB" id="A0A2P2PEW7"/>
<evidence type="ECO:0000313" key="1">
    <source>
        <dbReference type="EMBL" id="MBX53221.1"/>
    </source>
</evidence>
<name>A0A2P2PEW7_RHIMU</name>
<reference evidence="1" key="1">
    <citation type="submission" date="2018-02" db="EMBL/GenBank/DDBJ databases">
        <title>Rhizophora mucronata_Transcriptome.</title>
        <authorList>
            <person name="Meera S.P."/>
            <person name="Sreeshan A."/>
            <person name="Augustine A."/>
        </authorList>
    </citation>
    <scope>NUCLEOTIDE SEQUENCE</scope>
    <source>
        <tissue evidence="1">Leaf</tissue>
    </source>
</reference>
<accession>A0A2P2PEW7</accession>
<sequence length="25" mass="2995">MAPLWTKAWWARDLSAMKMAGRLRF</sequence>
<protein>
    <submittedName>
        <fullName evidence="1">Uncharacterized protein</fullName>
    </submittedName>
</protein>